<evidence type="ECO:0008006" key="3">
    <source>
        <dbReference type="Google" id="ProtNLM"/>
    </source>
</evidence>
<proteinExistence type="predicted"/>
<dbReference type="EMBL" id="JBHLUB010000001">
    <property type="protein sequence ID" value="MFC0580858.1"/>
    <property type="molecule type" value="Genomic_DNA"/>
</dbReference>
<organism evidence="1 2">
    <name type="scientific">Micrococcoides hystricis</name>
    <dbReference type="NCBI Taxonomy" id="1572761"/>
    <lineage>
        <taxon>Bacteria</taxon>
        <taxon>Bacillati</taxon>
        <taxon>Actinomycetota</taxon>
        <taxon>Actinomycetes</taxon>
        <taxon>Micrococcales</taxon>
        <taxon>Micrococcaceae</taxon>
        <taxon>Micrococcoides</taxon>
    </lineage>
</organism>
<evidence type="ECO:0000313" key="2">
    <source>
        <dbReference type="Proteomes" id="UP001589862"/>
    </source>
</evidence>
<dbReference type="Proteomes" id="UP001589862">
    <property type="component" value="Unassembled WGS sequence"/>
</dbReference>
<protein>
    <recommendedName>
        <fullName evidence="3">DUF4101 domain-containing protein</fullName>
    </recommendedName>
</protein>
<name>A0ABV6P6U5_9MICC</name>
<sequence length="347" mass="37535">MATEFVDGVSLTDLVSQTGPLPLSQLLTLVAALDLAQSSDPSSAVNLTPDRALFTALGKPRFLSRTSGGVGPEGCLWFALTGHPPPTQRLAVGLLRDDLPRRLEAVVDAYLAGERSLADVRAVLHRLTEPRPLQLGLPPALRSGQRTETKVLTKVTARVLLGVFTACTVLLAGWQLEQRFSAPSAAVPAQPQPRMSPSAATRGWDPEVCLWDRLATRRQAALEGRGSVSAYTYPDSPAFRSETALQQKLRTAGIELSGLQTRLVPGQHDGQECTDPVGLFAWQPVTSTEPMREVEVFALVSGHTQRGKNGRAQEIKPVKQQLSVQLRLHHGRWLISSIHVADAHAQS</sequence>
<comment type="caution">
    <text evidence="1">The sequence shown here is derived from an EMBL/GenBank/DDBJ whole genome shotgun (WGS) entry which is preliminary data.</text>
</comment>
<evidence type="ECO:0000313" key="1">
    <source>
        <dbReference type="EMBL" id="MFC0580858.1"/>
    </source>
</evidence>
<reference evidence="1 2" key="1">
    <citation type="submission" date="2024-09" db="EMBL/GenBank/DDBJ databases">
        <authorList>
            <person name="Sun Q."/>
            <person name="Mori K."/>
        </authorList>
    </citation>
    <scope>NUCLEOTIDE SEQUENCE [LARGE SCALE GENOMIC DNA]</scope>
    <source>
        <strain evidence="1 2">NCAIM B.02604</strain>
    </source>
</reference>
<accession>A0ABV6P6U5</accession>
<dbReference type="RefSeq" id="WP_377457228.1">
    <property type="nucleotide sequence ID" value="NZ_JBHLUB010000001.1"/>
</dbReference>
<gene>
    <name evidence="1" type="ORF">ACFFFR_00435</name>
</gene>
<keyword evidence="2" id="KW-1185">Reference proteome</keyword>